<name>A0ABD5YUJ1_9EURY</name>
<feature type="region of interest" description="Disordered" evidence="1">
    <location>
        <begin position="1"/>
        <end position="31"/>
    </location>
</feature>
<dbReference type="AlphaFoldDB" id="A0ABD5YUJ1"/>
<dbReference type="GO" id="GO:0016787">
    <property type="term" value="F:hydrolase activity"/>
    <property type="evidence" value="ECO:0007669"/>
    <property type="project" value="UniProtKB-KW"/>
</dbReference>
<proteinExistence type="predicted"/>
<gene>
    <name evidence="2" type="ORF">ACFQL7_26470</name>
</gene>
<dbReference type="InterPro" id="IPR053161">
    <property type="entry name" value="Ulvan_degrading_GH"/>
</dbReference>
<comment type="caution">
    <text evidence="2">The sequence shown here is derived from an EMBL/GenBank/DDBJ whole genome shotgun (WGS) entry which is preliminary data.</text>
</comment>
<dbReference type="EMBL" id="JBHTAX010000006">
    <property type="protein sequence ID" value="MFC7192981.1"/>
    <property type="molecule type" value="Genomic_DNA"/>
</dbReference>
<keyword evidence="3" id="KW-1185">Reference proteome</keyword>
<evidence type="ECO:0000256" key="1">
    <source>
        <dbReference type="SAM" id="MobiDB-lite"/>
    </source>
</evidence>
<reference evidence="2 3" key="1">
    <citation type="journal article" date="2019" name="Int. J. Syst. Evol. Microbiol.">
        <title>The Global Catalogue of Microorganisms (GCM) 10K type strain sequencing project: providing services to taxonomists for standard genome sequencing and annotation.</title>
        <authorList>
            <consortium name="The Broad Institute Genomics Platform"/>
            <consortium name="The Broad Institute Genome Sequencing Center for Infectious Disease"/>
            <person name="Wu L."/>
            <person name="Ma J."/>
        </authorList>
    </citation>
    <scope>NUCLEOTIDE SEQUENCE [LARGE SCALE GENOMIC DNA]</scope>
    <source>
        <strain evidence="2 3">RDMS1</strain>
    </source>
</reference>
<accession>A0ABD5YUJ1</accession>
<organism evidence="2 3">
    <name type="scientific">Halocatena marina</name>
    <dbReference type="NCBI Taxonomy" id="2934937"/>
    <lineage>
        <taxon>Archaea</taxon>
        <taxon>Methanobacteriati</taxon>
        <taxon>Methanobacteriota</taxon>
        <taxon>Stenosarchaea group</taxon>
        <taxon>Halobacteria</taxon>
        <taxon>Halobacteriales</taxon>
        <taxon>Natronomonadaceae</taxon>
        <taxon>Halocatena</taxon>
    </lineage>
</organism>
<evidence type="ECO:0000313" key="3">
    <source>
        <dbReference type="Proteomes" id="UP001596417"/>
    </source>
</evidence>
<sequence>MNGGETFSGAVPQPASDPSGAGQANPNPSVTPTLVSVQAARVIDEATDGSPVELQQDSLIDLTTEIKNGELTWTAPDDGEWLLIAYWKRGTAQFTHPSLYVVDHYGKAGTQAIIDYWENNLLTSIVRGLLPEVGGTMFEDSLELDATTFWTPRLPAEFEDRMGYSLNEYLPLILKGDETGSAVYTYGKGIRSQLRNDFEETLGELYLENHVEMLQEWVHSIGLEFRNQPYSMEMPMPSITTASETDVPEGETLGFRHLDSYRALAGGRDIAGNQKLSDETGGSFPKERYPEGWEEVDEVGFLGASYRRTWGQVLSTVSEIYTAGVNQSVLHGFSYADAPSASWPGWHAFGTVAMARGPRQPTWKHINTVSGYMGRSQEVLQNATSKADIAIYQQQDDVSTGAFFDDKNLSRAGYTYQFLSPGVLDHPNAIVSNGRLTPEGPAYKAFVIAPRRSIKRIRCRWMWLKTSFRPLRTDYRLSWWVRLPIMFPATPNLAKMSN</sequence>
<keyword evidence="2" id="KW-0378">Hydrolase</keyword>
<evidence type="ECO:0000313" key="2">
    <source>
        <dbReference type="EMBL" id="MFC7192981.1"/>
    </source>
</evidence>
<feature type="compositionally biased region" description="Polar residues" evidence="1">
    <location>
        <begin position="22"/>
        <end position="31"/>
    </location>
</feature>
<dbReference type="Proteomes" id="UP001596417">
    <property type="component" value="Unassembled WGS sequence"/>
</dbReference>
<dbReference type="PANTHER" id="PTHR36848">
    <property type="entry name" value="DNA-BINDING PROTEIN (PUTATIVE SECRETED PROTEIN)-RELATED"/>
    <property type="match status" value="1"/>
</dbReference>
<dbReference type="PANTHER" id="PTHR36848:SF2">
    <property type="entry name" value="SECRETED PROTEIN"/>
    <property type="match status" value="1"/>
</dbReference>
<dbReference type="Pfam" id="PF17132">
    <property type="entry name" value="Glyco_hydro_106"/>
    <property type="match status" value="1"/>
</dbReference>
<protein>
    <submittedName>
        <fullName evidence="2">Glycosyl hydrolase</fullName>
    </submittedName>
</protein>